<sequence length="62" mass="7112">MKRDLLSDAKENLLVLHPLPRVSEIHPDVDNDPRAGYFEQARLGVYIRMALIHSLLKEEGKC</sequence>
<dbReference type="GO" id="GO:0044205">
    <property type="term" value="P:'de novo' UMP biosynthetic process"/>
    <property type="evidence" value="ECO:0007669"/>
    <property type="project" value="UniProtKB-UniPathway"/>
</dbReference>
<dbReference type="GO" id="GO:0016743">
    <property type="term" value="F:carboxyl- or carbamoyltransferase activity"/>
    <property type="evidence" value="ECO:0007669"/>
    <property type="project" value="InterPro"/>
</dbReference>
<evidence type="ECO:0000259" key="3">
    <source>
        <dbReference type="Pfam" id="PF00185"/>
    </source>
</evidence>
<dbReference type="KEGG" id="acae:HYG86_16550"/>
<organism evidence="4 5">
    <name type="scientific">Alkalicella caledoniensis</name>
    <dbReference type="NCBI Taxonomy" id="2731377"/>
    <lineage>
        <taxon>Bacteria</taxon>
        <taxon>Bacillati</taxon>
        <taxon>Bacillota</taxon>
        <taxon>Clostridia</taxon>
        <taxon>Eubacteriales</taxon>
        <taxon>Proteinivoracaceae</taxon>
        <taxon>Alkalicella</taxon>
    </lineage>
</organism>
<dbReference type="UniPathway" id="UPA00070">
    <property type="reaction ID" value="UER00116"/>
</dbReference>
<dbReference type="InterPro" id="IPR006130">
    <property type="entry name" value="Asp/Orn_carbamoylTrfase"/>
</dbReference>
<dbReference type="PRINTS" id="PR00101">
    <property type="entry name" value="ATCASE"/>
</dbReference>
<feature type="domain" description="Aspartate/ornithine carbamoyltransferase Asp/Orn-binding" evidence="3">
    <location>
        <begin position="3"/>
        <end position="54"/>
    </location>
</feature>
<proteinExistence type="inferred from homology"/>
<reference evidence="4 5" key="1">
    <citation type="submission" date="2020-07" db="EMBL/GenBank/DDBJ databases">
        <title>Alkalicella. sp. LB2 genome.</title>
        <authorList>
            <person name="Postec A."/>
            <person name="Quemeneur M."/>
        </authorList>
    </citation>
    <scope>NUCLEOTIDE SEQUENCE [LARGE SCALE GENOMIC DNA]</scope>
    <source>
        <strain evidence="4 5">LB2</strain>
    </source>
</reference>
<dbReference type="SUPFAM" id="SSF53671">
    <property type="entry name" value="Aspartate/ornithine carbamoyltransferase"/>
    <property type="match status" value="1"/>
</dbReference>
<dbReference type="GO" id="GO:0016597">
    <property type="term" value="F:amino acid binding"/>
    <property type="evidence" value="ECO:0007669"/>
    <property type="project" value="InterPro"/>
</dbReference>
<name>A0A7G9WC53_ALKCA</name>
<dbReference type="InterPro" id="IPR006131">
    <property type="entry name" value="Asp_carbamoyltransf_Asp/Orn-bd"/>
</dbReference>
<dbReference type="EMBL" id="CP058559">
    <property type="protein sequence ID" value="QNO16265.1"/>
    <property type="molecule type" value="Genomic_DNA"/>
</dbReference>
<dbReference type="Proteomes" id="UP000516160">
    <property type="component" value="Chromosome"/>
</dbReference>
<evidence type="ECO:0000256" key="1">
    <source>
        <dbReference type="ARBA" id="ARBA00022679"/>
    </source>
</evidence>
<accession>A0A7G9WC53</accession>
<dbReference type="Gene3D" id="3.40.50.1370">
    <property type="entry name" value="Aspartate/ornithine carbamoyltransferase"/>
    <property type="match status" value="1"/>
</dbReference>
<evidence type="ECO:0000313" key="4">
    <source>
        <dbReference type="EMBL" id="QNO16265.1"/>
    </source>
</evidence>
<dbReference type="Pfam" id="PF00185">
    <property type="entry name" value="OTCace"/>
    <property type="match status" value="1"/>
</dbReference>
<evidence type="ECO:0000256" key="2">
    <source>
        <dbReference type="RuleBase" id="RU003634"/>
    </source>
</evidence>
<evidence type="ECO:0000313" key="5">
    <source>
        <dbReference type="Proteomes" id="UP000516160"/>
    </source>
</evidence>
<keyword evidence="1 2" id="KW-0808">Transferase</keyword>
<comment type="similarity">
    <text evidence="2">Belongs to the aspartate/ornithine carbamoyltransferase superfamily.</text>
</comment>
<protein>
    <recommendedName>
        <fullName evidence="3">Aspartate/ornithine carbamoyltransferase Asp/Orn-binding domain-containing protein</fullName>
    </recommendedName>
</protein>
<keyword evidence="5" id="KW-1185">Reference proteome</keyword>
<gene>
    <name evidence="4" type="ORF">HYG86_16550</name>
</gene>
<dbReference type="GO" id="GO:0006520">
    <property type="term" value="P:amino acid metabolic process"/>
    <property type="evidence" value="ECO:0007669"/>
    <property type="project" value="InterPro"/>
</dbReference>
<dbReference type="InterPro" id="IPR036901">
    <property type="entry name" value="Asp/Orn_carbamoylTrfase_sf"/>
</dbReference>
<dbReference type="AlphaFoldDB" id="A0A7G9WC53"/>
<dbReference type="PRINTS" id="PR00100">
    <property type="entry name" value="AOTCASE"/>
</dbReference>